<keyword evidence="2" id="KW-0596">Phosphopantetheine</keyword>
<feature type="domain" description="Carrier" evidence="10">
    <location>
        <begin position="5763"/>
        <end position="5838"/>
    </location>
</feature>
<dbReference type="InterPro" id="IPR018201">
    <property type="entry name" value="Ketoacyl_synth_AS"/>
</dbReference>
<dbReference type="SMART" id="SM01294">
    <property type="entry name" value="PKS_PP_betabranch"/>
    <property type="match status" value="4"/>
</dbReference>
<feature type="domain" description="Carrier" evidence="10">
    <location>
        <begin position="913"/>
        <end position="991"/>
    </location>
</feature>
<dbReference type="PROSITE" id="PS00012">
    <property type="entry name" value="PHOSPHOPANTETHEINE"/>
    <property type="match status" value="3"/>
</dbReference>
<gene>
    <name evidence="13" type="primary">opeI</name>
</gene>
<dbReference type="InterPro" id="IPR055123">
    <property type="entry name" value="SpnB-like_Rossmann"/>
</dbReference>
<dbReference type="Pfam" id="PF18369">
    <property type="entry name" value="PKS_DE"/>
    <property type="match status" value="3"/>
</dbReference>
<dbReference type="InterPro" id="IPR001227">
    <property type="entry name" value="Ac_transferase_dom_sf"/>
</dbReference>
<evidence type="ECO:0000256" key="2">
    <source>
        <dbReference type="ARBA" id="ARBA00022450"/>
    </source>
</evidence>
<evidence type="ECO:0000256" key="8">
    <source>
        <dbReference type="ARBA" id="ARBA00023315"/>
    </source>
</evidence>
<dbReference type="Gene3D" id="3.40.366.10">
    <property type="entry name" value="Malonyl-Coenzyme A Acyl Carrier Protein, domain 2"/>
    <property type="match status" value="4"/>
</dbReference>
<dbReference type="GO" id="GO:0006633">
    <property type="term" value="P:fatty acid biosynthetic process"/>
    <property type="evidence" value="ECO:0007669"/>
    <property type="project" value="InterPro"/>
</dbReference>
<keyword evidence="5" id="KW-0677">Repeat</keyword>
<dbReference type="GO" id="GO:0004315">
    <property type="term" value="F:3-oxoacyl-[acyl-carrier-protein] synthase activity"/>
    <property type="evidence" value="ECO:0007669"/>
    <property type="project" value="InterPro"/>
</dbReference>
<dbReference type="SMART" id="SM00827">
    <property type="entry name" value="PKS_AT"/>
    <property type="match status" value="4"/>
</dbReference>
<comment type="pathway">
    <text evidence="1">Antibiotic biosynthesis.</text>
</comment>
<dbReference type="Pfam" id="PF21089">
    <property type="entry name" value="PKS_DH_N"/>
    <property type="match status" value="1"/>
</dbReference>
<dbReference type="InterPro" id="IPR042104">
    <property type="entry name" value="PKS_dehydratase_sf"/>
</dbReference>
<feature type="domain" description="Ketosynthase family 3 (KS3)" evidence="11">
    <location>
        <begin position="2546"/>
        <end position="2973"/>
    </location>
</feature>
<dbReference type="InterPro" id="IPR016036">
    <property type="entry name" value="Malonyl_transacylase_ACP-bd"/>
</dbReference>
<feature type="domain" description="Carrier" evidence="10">
    <location>
        <begin position="3980"/>
        <end position="4058"/>
    </location>
</feature>
<dbReference type="InterPro" id="IPR049551">
    <property type="entry name" value="PKS_DH_C"/>
</dbReference>
<dbReference type="InterPro" id="IPR057326">
    <property type="entry name" value="KR_dom"/>
</dbReference>
<dbReference type="InterPro" id="IPR009081">
    <property type="entry name" value="PP-bd_ACP"/>
</dbReference>
<dbReference type="SMART" id="SM00826">
    <property type="entry name" value="PKS_DH"/>
    <property type="match status" value="1"/>
</dbReference>
<dbReference type="PROSITE" id="PS00606">
    <property type="entry name" value="KS3_1"/>
    <property type="match status" value="3"/>
</dbReference>
<dbReference type="InterPro" id="IPR054514">
    <property type="entry name" value="RhiE-like_linker"/>
</dbReference>
<evidence type="ECO:0000256" key="4">
    <source>
        <dbReference type="ARBA" id="ARBA00022679"/>
    </source>
</evidence>
<dbReference type="InterPro" id="IPR036291">
    <property type="entry name" value="NAD(P)-bd_dom_sf"/>
</dbReference>
<dbReference type="InterPro" id="IPR014043">
    <property type="entry name" value="Acyl_transferase_dom"/>
</dbReference>
<evidence type="ECO:0000256" key="1">
    <source>
        <dbReference type="ARBA" id="ARBA00004792"/>
    </source>
</evidence>
<dbReference type="InterPro" id="IPR032821">
    <property type="entry name" value="PKS_assoc"/>
</dbReference>
<dbReference type="InterPro" id="IPR036736">
    <property type="entry name" value="ACP-like_sf"/>
</dbReference>
<dbReference type="SUPFAM" id="SSF47336">
    <property type="entry name" value="ACP-like"/>
    <property type="match status" value="4"/>
</dbReference>
<dbReference type="Pfam" id="PF14765">
    <property type="entry name" value="PS-DH"/>
    <property type="match status" value="1"/>
</dbReference>
<keyword evidence="4" id="KW-0808">Transferase</keyword>
<dbReference type="Gene3D" id="1.10.1200.10">
    <property type="entry name" value="ACP-like"/>
    <property type="match status" value="4"/>
</dbReference>
<dbReference type="InterPro" id="IPR006162">
    <property type="entry name" value="Ppantetheine_attach_site"/>
</dbReference>
<protein>
    <submittedName>
        <fullName evidence="13">Polyketide synthase</fullName>
    </submittedName>
</protein>
<dbReference type="Pfam" id="PF16197">
    <property type="entry name" value="KAsynt_C_assoc"/>
    <property type="match status" value="1"/>
</dbReference>
<feature type="domain" description="Ketosynthase family 3 (KS3)" evidence="11">
    <location>
        <begin position="4079"/>
        <end position="4506"/>
    </location>
</feature>
<dbReference type="Pfam" id="PF22336">
    <property type="entry name" value="RhiE-like_linker"/>
    <property type="match status" value="2"/>
</dbReference>
<dbReference type="Pfam" id="PF00109">
    <property type="entry name" value="ketoacyl-synt"/>
    <property type="match status" value="3"/>
</dbReference>
<dbReference type="InterPro" id="IPR020841">
    <property type="entry name" value="PKS_Beta-ketoAc_synthase_dom"/>
</dbReference>
<dbReference type="Gene3D" id="3.40.47.10">
    <property type="match status" value="3"/>
</dbReference>
<feature type="domain" description="Carrier" evidence="10">
    <location>
        <begin position="2447"/>
        <end position="2525"/>
    </location>
</feature>
<keyword evidence="6" id="KW-0045">Antibiotic biosynthesis</keyword>
<dbReference type="GO" id="GO:0033068">
    <property type="term" value="P:macrolide biosynthetic process"/>
    <property type="evidence" value="ECO:0007669"/>
    <property type="project" value="UniProtKB-ARBA"/>
</dbReference>
<dbReference type="Gene3D" id="3.30.70.3290">
    <property type="match status" value="4"/>
</dbReference>
<dbReference type="PROSITE" id="PS52004">
    <property type="entry name" value="KS3_2"/>
    <property type="match status" value="3"/>
</dbReference>
<dbReference type="FunFam" id="3.40.47.10:FF:000019">
    <property type="entry name" value="Polyketide synthase type I"/>
    <property type="match status" value="3"/>
</dbReference>
<keyword evidence="3" id="KW-0597">Phosphoprotein</keyword>
<dbReference type="CDD" id="cd00833">
    <property type="entry name" value="PKS"/>
    <property type="match status" value="3"/>
</dbReference>
<dbReference type="CDD" id="cd08952">
    <property type="entry name" value="KR_1_SDR_x"/>
    <property type="match status" value="3"/>
</dbReference>
<dbReference type="PANTHER" id="PTHR43775:SF51">
    <property type="entry name" value="INACTIVE PHENOLPHTHIOCEROL SYNTHESIS POLYKETIDE SYNTHASE TYPE I PKS1-RELATED"/>
    <property type="match status" value="1"/>
</dbReference>
<evidence type="ECO:0000313" key="13">
    <source>
        <dbReference type="EMBL" id="AKQ08191.1"/>
    </source>
</evidence>
<dbReference type="CDD" id="cd08956">
    <property type="entry name" value="KR_3_FAS_SDR_x"/>
    <property type="match status" value="1"/>
</dbReference>
<dbReference type="InterPro" id="IPR016039">
    <property type="entry name" value="Thiolase-like"/>
</dbReference>
<keyword evidence="8" id="KW-0012">Acyltransferase</keyword>
<dbReference type="Pfam" id="PF02801">
    <property type="entry name" value="Ketoacyl-synt_C"/>
    <property type="match status" value="3"/>
</dbReference>
<dbReference type="InterPro" id="IPR020807">
    <property type="entry name" value="PKS_DH"/>
</dbReference>
<dbReference type="InterPro" id="IPR049552">
    <property type="entry name" value="PKS_DH_N"/>
</dbReference>
<feature type="non-terminal residue" evidence="13">
    <location>
        <position position="1"/>
    </location>
</feature>
<evidence type="ECO:0000256" key="6">
    <source>
        <dbReference type="ARBA" id="ARBA00023194"/>
    </source>
</evidence>
<dbReference type="SMART" id="SM00822">
    <property type="entry name" value="PKS_KR"/>
    <property type="match status" value="4"/>
</dbReference>
<dbReference type="NCBIfam" id="NF045894">
    <property type="entry name" value="PKS_plus_SDR"/>
    <property type="match status" value="2"/>
</dbReference>
<dbReference type="InterPro" id="IPR041618">
    <property type="entry name" value="PKS_DE"/>
</dbReference>
<proteinExistence type="predicted"/>
<dbReference type="GO" id="GO:0004312">
    <property type="term" value="F:fatty acid synthase activity"/>
    <property type="evidence" value="ECO:0007669"/>
    <property type="project" value="TreeGrafter"/>
</dbReference>
<feature type="active site" description="Proton acceptor; for dehydratase activity" evidence="9">
    <location>
        <position position="5006"/>
    </location>
</feature>
<dbReference type="Gene3D" id="3.40.50.720">
    <property type="entry name" value="NAD(P)-binding Rossmann-like Domain"/>
    <property type="match status" value="4"/>
</dbReference>
<dbReference type="InterPro" id="IPR014031">
    <property type="entry name" value="Ketoacyl_synth_C"/>
</dbReference>
<dbReference type="Pfam" id="PF00550">
    <property type="entry name" value="PP-binding"/>
    <property type="match status" value="4"/>
</dbReference>
<dbReference type="InterPro" id="IPR013968">
    <property type="entry name" value="PKS_KR"/>
</dbReference>
<dbReference type="Pfam" id="PF22953">
    <property type="entry name" value="SpnB_Rossmann"/>
    <property type="match status" value="1"/>
</dbReference>
<evidence type="ECO:0000256" key="9">
    <source>
        <dbReference type="PROSITE-ProRule" id="PRU01363"/>
    </source>
</evidence>
<dbReference type="Pfam" id="PF08659">
    <property type="entry name" value="KR"/>
    <property type="match status" value="4"/>
</dbReference>
<evidence type="ECO:0000259" key="11">
    <source>
        <dbReference type="PROSITE" id="PS52004"/>
    </source>
</evidence>
<dbReference type="InterPro" id="IPR050091">
    <property type="entry name" value="PKS_NRPS_Biosynth_Enz"/>
</dbReference>
<dbReference type="PANTHER" id="PTHR43775">
    <property type="entry name" value="FATTY ACID SYNTHASE"/>
    <property type="match status" value="1"/>
</dbReference>
<dbReference type="InterPro" id="IPR014030">
    <property type="entry name" value="Ketoacyl_synth_N"/>
</dbReference>
<evidence type="ECO:0000259" key="10">
    <source>
        <dbReference type="PROSITE" id="PS50075"/>
    </source>
</evidence>
<dbReference type="GO" id="GO:0031177">
    <property type="term" value="F:phosphopantetheine binding"/>
    <property type="evidence" value="ECO:0007669"/>
    <property type="project" value="InterPro"/>
</dbReference>
<evidence type="ECO:0000256" key="7">
    <source>
        <dbReference type="ARBA" id="ARBA00023268"/>
    </source>
</evidence>
<dbReference type="Pfam" id="PF00698">
    <property type="entry name" value="Acyl_transf_1"/>
    <property type="match status" value="4"/>
</dbReference>
<dbReference type="SUPFAM" id="SSF51735">
    <property type="entry name" value="NAD(P)-binding Rossmann-fold domains"/>
    <property type="match status" value="8"/>
</dbReference>
<evidence type="ECO:0000256" key="3">
    <source>
        <dbReference type="ARBA" id="ARBA00022553"/>
    </source>
</evidence>
<dbReference type="SUPFAM" id="SSF53901">
    <property type="entry name" value="Thiolase-like"/>
    <property type="match status" value="3"/>
</dbReference>
<dbReference type="FunFam" id="1.10.1200.10:FF:000007">
    <property type="entry name" value="Probable polyketide synthase pks17"/>
    <property type="match status" value="4"/>
</dbReference>
<dbReference type="Gene3D" id="6.10.140.1830">
    <property type="match status" value="3"/>
</dbReference>
<dbReference type="PROSITE" id="PS52019">
    <property type="entry name" value="PKS_MFAS_DH"/>
    <property type="match status" value="1"/>
</dbReference>
<feature type="region of interest" description="C-terminal hotdog fold" evidence="9">
    <location>
        <begin position="5113"/>
        <end position="5251"/>
    </location>
</feature>
<dbReference type="SUPFAM" id="SSF52151">
    <property type="entry name" value="FabD/lysophospholipase-like"/>
    <property type="match status" value="4"/>
</dbReference>
<feature type="region of interest" description="N-terminal hotdog fold" evidence="9">
    <location>
        <begin position="4974"/>
        <end position="5098"/>
    </location>
</feature>
<accession>A0A1B0RMH3</accession>
<evidence type="ECO:0000256" key="5">
    <source>
        <dbReference type="ARBA" id="ARBA00022737"/>
    </source>
</evidence>
<dbReference type="PROSITE" id="PS50075">
    <property type="entry name" value="CARRIER"/>
    <property type="match status" value="4"/>
</dbReference>
<sequence length="5920" mass="616341">HDLAAGNPRFSTTQERGGTAFLFTGQGAQRVGMGRELYETFPTFADSFDAVCGELDRHLEQPLRGVVFGTDAELLNQTVFAQAALFAVEVSLFRLVESWGVRPEFLAGHSIGEVSAAFCAGVWSLADACALVAARGRLMQSLPAGGAMVAIQATEAELGELPEGVGIAAINSPTSLVVSGVEQAVVELAAAWKERGRKTHRLKVSHAFHSPLMEPVLEEFRQAIAGLTYETPSIPLVSNVTGELATAEQVCDPGYWVRHIREAVRFADGVVTLHGEGVRTFVELGPDGVLSAAGAESAEDALFAPTLRQGRDEIDSLLNAVGRVWVSGQSIDWAALFERARVQQVELPTYAFQRQRFWPEAVARAAQMDVVEEESAFWHAIEGGDVSELGDVLELDPEERDAFEAVVPVLSSWRRERRVRGVVDGWRYRVVWRSVSLSGGVSGRWLVVAGEGQGVDVEALSGALANAGAEVDVVWADPSVGRAGLGALLAGHGEGVAGVVSLWGLLGDATERAGDADSLSVLGLVQALGDVGVGGRLWCVTRGGVSVGGSDGVVVPARSGVWGLGRVAALEVSGRWGGLVDVSGELAGVAGRVVGVLGSGVEDGVAVRESGVYARRLVSVPVSVSERGVGWVPRGTVLVSGGTGGLGAQVARWAVGQGVERLVLTSRRGLEAPGAEGLREELRAAGAAVEVVACDMADRDAVARVLEIAGDDLTAVVHAAGVSHYRLLGDLSAEDLAATARGKVDGAVHLDELLGERELDAFVSFSSIAGVWGSAGDGAYAAANAFVDGLMASRRARGLVGMSIAWGPWAEVGMASDEASREYLARQGLVMMAPERAVSAIAGAVGSGEALQVVADVDWSRFAPLYCSARNQPLLAELEAVQEALSDGATTPQAAQGAAAGLVAQLGGLPVAEQERSLIDLVCAEAAGVLGFANAGQVEAGRAFRDIGFDSLTAVELRDRLRSVTGVKLPATLVFDHPTPEVLGRYLRDELLGAVVDSTTELPALVAGQHDDDPIVIVGMSCRYPGGVSSPEDLWRLVADGVDAVGEFPQDRGWDVDGLFDVDPGRGGTSTTRHGAFLSAAGDFDPGFFGISPREALAMDPQQRLLLEAGWEAFERAGINPASMRGSQTGVFVGAAFSGYGVGSAESSGSSEGYFLTGSASSVASGRLSYTFGLEGPAVTVDTACSSSLVALHLAVQALRQGECRMALTGGVTVMATPTTFVEFSRQRGLASDGRCKSFAEAADGTGWAEGVGMLLVERLSDAQRLGHPVLAVVRGSAVNQDGASNGLTAPNGPAQQRVIRQALASAQLSAADVDVVEAHGTGTRLGDPIEAQALLATYGQERAADRPLWLGSVKSNMGHTQAAAGVAGIIKMVMAMRHGVAPRTLHVDEPSSHVDWSAGSVSLLTTERAWAPAEGRVRRAGISSFGISGTNAHTIIEEPPTGDTTLPAEATPDNLAEQGEQVELPVVPVVLSAADDAGLRAQAERLNAHLNARPELAVRDVAYSLATGRAGLTKRVALPASDRAELLADLATFAAGDPRMDAVTGAFDSGRLAFLFTGQGAQRVGMGRELYDQFAVFAEAFDAVCAELDGHLAQPLKSVVFGTDAELLGQTVFAQAALFAVEVSLFRLVESWGVRPDFLAGHSIGEVSAAYCAGVWSLADACALVAARGRLMQSLPAGGAMVAIQATEAELGELPEGVGIAAINGPTSLVLSGAEEAVAELAAVWRERGRKTHRLKVSHAFHSPLMEPVLEEFRQAITGLTYEAPSIPLVSNVTGELATVEQVCDPGYWVSHIREAVRFADGVTALHREGVRIFLELGPDGVLSAAGVDSVEDALFAPTLRKGRQEIEAVLAALGRTWAHGSTVDWAKLFAGTGARRVDLPTYAFQHQRYWAELSAPRPATVDDAAGDEFWDAVERGDLEGLRFGEVERGALESVLPVLSSWRRERRVRGVVDGWRYRVAWRSVSLSGGVSGRWLVVAGEGQGADVEALSGALANAGVEVDAVWADPSMGRAGLGALLASRGEGVAGVVSLWGLLDSAADGTAADVVGGGAAGAMTLVQALGDAGAEGQLWCVTRGGVSVGGSGVPDPAQSSVWGLGRVAALEVSGRWGGLVDVSGELAEVVGGVVSALGSDAEDGLAVRDSGVYARRLVSVPTAASERSAGWVPRGTVLVTGGTGGLGARVARWAVEQGAGRVVLTSRRGLDAPGAVELSEELRAAGAAVEVVACEMSDRDAVARVLEVAGDNLTAVVHAAGVSRNGLLGDLSVDDLVAGARGKVDGAVHLDELLGDRKLDAFVSFSSIAGVWGSAGDGAYAAANAFVDGLMEARRARGLAGTSIAWGPWAEVGMASDEASREYLARQGLVMMAPERAVSAIAGAVGSGEALQVVADVDWSRFAPLYASARPQPLLAELEAAREALEQGSGASERDVNDVVARLVSELAGLPDGMRVQRLTGLVCAEAAGVLGFADAGQVEAGRAFRDIGFDSLTAVELRDRLRSVTGVKLPATLIFDHPTPEALGRYLRDELLGAVVDSVAQLPALTVGQTDDDPIVIVGMACGYPGGVRSPEDLWNLVASGADVVSEFPTDRGWDIDSLYDPNPDSSGTSTTRHGGFLEGVAEFDPTFFGISPREALAMDPQQRLLLEVGWEAFERAGIDPASMRGSQTGVFVGTNSQDYMTLLAYAKDNTEGYGATGGSASVASGRLSYTFGLEGPAVTVDTACSSSLVALHLAVQALRQGECQMALAGGVVVMSTPGAFMEFSRQRGLAGDGRCKSFAEAADGTGWAEGVGMLVVERLSDARRHGHPVLAVVRGSAVNQDGASNGLTAPNGPAQQRVIRQALAGAGLSSADVDVVEAHGTGTRLGDPIEAQALLATYGQDRPEGRPLWLGSIKSNMGHAQAASGVAGIIKMVMAMRHGLMPQTLHVDEPSSHVDWSAGAVSLLTEERAWEPEEGRVRRAGVSSFGMSGTNAHTIIEEPPADVSDLAVEAVSEAPAEQVKQIELPVVPVLLSAADDAGLRAQAERLSAHLAARPGLDVKDVAFSLAVGRAGLARRAVVSAADRDRLLADLDALAAGDRPRDAAVGAGSGGRTAFLFTGQGAQRVGMGRELYEAFPVFAESFDAVCAELDRHLAQPLKSVVFGTDAELLGQTVFAQAALFAVEVSLFRLVESWGVRPDFLAGHSIGEVSAAYCAGVWSLTDACVLVAARGRLMQSLPAGGAMVAIQATEAELGELPEGVGIAAINSPTSLVVSGVEQAVVELADAWKERGRKTHQLKVSHAFHSPLMEPVLEEFRQAIAGLTYEAPSIPLVSNVTGELATVEQVRDPGYWVSHIRAAVRFADGVVTLHGQGVRIFLELGPDGVLSAAGVDSAEDALFVPALRKGRDDVDTAIAAVGRVWADGTAVTWPAMFAGTGARRVDLPTYAFQRERYWPEVTLRFNQTPADIQGDEFWDAVERGDLEGLRFGEVERGALESVLPVLSSWRRERRVRGVVDGWRYRVVWRSVSLSGGVSGRWLVVAGEGQGVDVEALSGALANAGAEVDVVWADPSVGRVGLTGLLADLSQSERVVGVVSLWGLLDGAVDGLGDLGGVVGVLGLVQALGDVGVGGRLWCVTRGGVSVGGSDGVVVPARSGVWGLGRVAALEVSGRWGGLVDVSGGLVGVVGRVVGVLGSGVEDGVAVRESGVYARRLVSVPVSVSERGVGWVPRGTVLVSGGTGGLGAQVARWAVGQGVERLVLTSRRGLEAPGAEGLRDELRAAGAAVEVVACDMADRDAVARVLEIAGDDLTAVVHAAGVSRAMLLGDLDAAGLLAGARGKVDGAVHLDELLGDRELDAFVVFSSIAGVWGAAGDGAYAVANAFLDGLIESRHARGLAGSAIAWGPWAEVGMASDSESREYLARQGLVMMAPERAVSAIAGAVGSGEALQVVADVDWSRFAPLYCSARNQPLLAELEAAQEALGDEAGAPEAAEGAAAGLVGQLGGLSVAEQERSLIGLVCAEAAGVLGFADAGRVEAGRAFRDIGFDSLTAVELRDRLRSVTGVKLPATLVFDHPTPEVLGRYLRNELLGAVTETSTQLANVPAGRLDDEPIVIVGMACRYPGGVSSPEDLWRLVAEGADAVGDFPRDRGWDVDSLFDPDPDQPGKITTQQGAFLAGAGDFDPGFFGISPREALAMDPQQRLLLESGWEAFERAGVDPSALKGSQTGVFVGTNSQDYGTLLAYAVESTEGYGATGGSASVASGRLSYTFGLEGPAVTVDTACSSSLVALHLAVQAVRQGECQMALAGGVVVMSTPGTYVEFSRQRGLAGDGRCKSFAEAADGTGWAEGVGMLVVERLSDARRHGHPVLAVVRGSAVNQDGASNGLTAPNGPAQQRVIRQALAGAGLSSADVDVVEAHGTGTTLGDPIEAQALLATYGQDRPEGRPLWLGSIKSNMGHAQAASGVAGVIKMVMAMRHALMPRTLHVDEPSSHVDWSAGAVSLLTEERAWEPEEGRVRRAGVSSFGMSGTNAHTIIEEPPALETDPAAETTPQEPHHLPVVPVVLSAADDAGLRAQAERLSAYLTSRTDLALVDVAFSLATSRAGLAKRAVLPAVDRVRLLADLDAFAAGDRPRDIAVGASSGGRTAFLFTGQGAQRVGMGRELYEASPVFAESFDAVCAELDLHLTQSLKSVVFGDDAELLGQTVFAQAALFAVEVSLFRLVESWGVRPDFLAGHSIGEVSAAYCAGVWSLADACTLVAARGRLMQSLPAGGAMVAIQATEAELGELPEGVGIAAINSPTSLVVSGVEQAVVALADAWKERGRKTHQLKVSHAFHSPLMEPVLEEFRQAIAGLTYEAPSIPLVSNVTGELATTEQVCDPGYWVSHIREAVRFADGVATLRQSDVRVFVELGPDGVLSAAGAETAEDAVFAPALRKGRGEWETLLGAVGSAWTQGALVPWAQMFDGTGAHRVDLPTYAFQHQRYWPRIDLTRQGDVTAVGLDRADHPLLGAAVPLADSEGSLFTGRLSTRSHPWLADHEISGTVLVPGTAMLELAAHAAEQVECETVEELTLQTPLVLTGQEAVALQLAVGAPDAAGRRPVDIYSRLENSDLATWTRNATGFLAPGQDIPADAESALTVWPPAGAEPVDMGDFYERLAAGGFAYGPTFQALNAVWQHGDELYAEVTAPAGEATDARQFELHPALLDAALHAVSLGALVPGSDQGVLPFSWRDVTVLAPGAAALRVRLAPVADGVALTIADSSGRLVASVGGLAMRPVSAAQLNAAHASRDQESLFQLEWSPWTAPQPSALGAPAERCAVISPNGDGAWLSKALAGTALVDQHQDLAALAAAIDGGATAPSHVLVPFRHADADPGSLSPQDVQDNTARALRFLLDWLGDERFVDLTLTVVTQGAVSCGPHEDARDLAHAAAWGLLRTAQSENPGRLVLVDVDDESSVPSLIGTITADHDEPSLALRDGKVLVPRIVRAQLPAEPAPDTDTDTDATPAADLATGTVLITGATGALGRLVARHLVTERGARHLLLVSRRGERADGAREFAAELAELGAEARIEGCDVADRDALAALLATIPADHPLTAVVHTAGVIDDGILTSLTPERIQHVLRPKVDAAWHLHELTRDLDLTAFVLFSSTSGLFGASGQANYAAANTFLDALARHRRAHGLAATSLAWGLWNAPGGMAGQLDQADLNRMARSNFAALSPELGMALFDIGFGGMVDDALLIPMRFQPAAPRGANTAIPALLRKLIKPPARRARVTDEVDATEALQRRLAPLTGSQRAAALLDLVNQHVAEVLGMAGPGAVDAERAFTELGFDSLTGVEFRNRLGAVTGLKLPATAVFDYPTPQTLAEYLDTTMPGAGDTARGVTPGLAELDKLEAVIATLPTGDGEAKSAINNRLRELLARFTDDTNDEPESGSDIDSATADNIFDLIDKELGDF</sequence>
<dbReference type="SMART" id="SM00825">
    <property type="entry name" value="PKS_KS"/>
    <property type="match status" value="3"/>
</dbReference>
<dbReference type="InterPro" id="IPR020806">
    <property type="entry name" value="PKS_PP-bd"/>
</dbReference>
<evidence type="ECO:0000259" key="12">
    <source>
        <dbReference type="PROSITE" id="PS52019"/>
    </source>
</evidence>
<dbReference type="SUPFAM" id="SSF55048">
    <property type="entry name" value="Probable ACP-binding domain of malonyl-CoA ACP transacylase"/>
    <property type="match status" value="4"/>
</dbReference>
<dbReference type="InterPro" id="IPR016035">
    <property type="entry name" value="Acyl_Trfase/lysoPLipase"/>
</dbReference>
<dbReference type="Gene3D" id="3.10.129.110">
    <property type="entry name" value="Polyketide synthase dehydratase"/>
    <property type="match status" value="1"/>
</dbReference>
<feature type="domain" description="PKS/mFAS DH" evidence="12">
    <location>
        <begin position="4974"/>
        <end position="5251"/>
    </location>
</feature>
<keyword evidence="7" id="KW-0511">Multifunctional enzyme</keyword>
<dbReference type="InterPro" id="IPR049900">
    <property type="entry name" value="PKS_mFAS_DH"/>
</dbReference>
<name>A0A1B0RMH3_9ACTN</name>
<dbReference type="EMBL" id="KM411608">
    <property type="protein sequence ID" value="AKQ08191.1"/>
    <property type="molecule type" value="Genomic_DNA"/>
</dbReference>
<dbReference type="SMART" id="SM00823">
    <property type="entry name" value="PKS_PP"/>
    <property type="match status" value="4"/>
</dbReference>
<organism evidence="13">
    <name type="scientific">Streptomyces sp. OUC6819</name>
    <dbReference type="NCBI Taxonomy" id="1009456"/>
    <lineage>
        <taxon>Bacteria</taxon>
        <taxon>Bacillati</taxon>
        <taxon>Actinomycetota</taxon>
        <taxon>Actinomycetes</taxon>
        <taxon>Kitasatosporales</taxon>
        <taxon>Streptomycetaceae</taxon>
        <taxon>Streptomyces</taxon>
    </lineage>
</organism>
<reference evidence="13" key="1">
    <citation type="submission" date="2014-08" db="EMBL/GenBank/DDBJ databases">
        <authorList>
            <person name="Edwards T."/>
        </authorList>
    </citation>
    <scope>NUCLEOTIDE SEQUENCE</scope>
    <source>
        <strain evidence="13">OUC6819</strain>
    </source>
</reference>
<dbReference type="FunFam" id="3.40.366.10:FF:000002">
    <property type="entry name" value="Probable polyketide synthase 2"/>
    <property type="match status" value="4"/>
</dbReference>
<feature type="domain" description="Ketosynthase family 3 (KS3)" evidence="11">
    <location>
        <begin position="1012"/>
        <end position="1439"/>
    </location>
</feature>
<feature type="active site" description="Proton donor; for dehydratase activity" evidence="9">
    <location>
        <position position="5174"/>
    </location>
</feature>